<name>A0A0C9WM82_9AGAR</name>
<dbReference type="Pfam" id="PF12937">
    <property type="entry name" value="F-box-like"/>
    <property type="match status" value="1"/>
</dbReference>
<dbReference type="SUPFAM" id="SSF81383">
    <property type="entry name" value="F-box domain"/>
    <property type="match status" value="1"/>
</dbReference>
<organism evidence="2 3">
    <name type="scientific">Laccaria amethystina LaAM-08-1</name>
    <dbReference type="NCBI Taxonomy" id="1095629"/>
    <lineage>
        <taxon>Eukaryota</taxon>
        <taxon>Fungi</taxon>
        <taxon>Dikarya</taxon>
        <taxon>Basidiomycota</taxon>
        <taxon>Agaricomycotina</taxon>
        <taxon>Agaricomycetes</taxon>
        <taxon>Agaricomycetidae</taxon>
        <taxon>Agaricales</taxon>
        <taxon>Agaricineae</taxon>
        <taxon>Hydnangiaceae</taxon>
        <taxon>Laccaria</taxon>
    </lineage>
</organism>
<dbReference type="InterPro" id="IPR001810">
    <property type="entry name" value="F-box_dom"/>
</dbReference>
<protein>
    <recommendedName>
        <fullName evidence="1">F-box domain-containing protein</fullName>
    </recommendedName>
</protein>
<dbReference type="Gene3D" id="1.20.1280.50">
    <property type="match status" value="1"/>
</dbReference>
<feature type="domain" description="F-box" evidence="1">
    <location>
        <begin position="27"/>
        <end position="71"/>
    </location>
</feature>
<evidence type="ECO:0000313" key="2">
    <source>
        <dbReference type="EMBL" id="KIJ97909.1"/>
    </source>
</evidence>
<dbReference type="Proteomes" id="UP000054477">
    <property type="component" value="Unassembled WGS sequence"/>
</dbReference>
<dbReference type="OrthoDB" id="3219396at2759"/>
<reference evidence="2 3" key="1">
    <citation type="submission" date="2014-04" db="EMBL/GenBank/DDBJ databases">
        <authorList>
            <consortium name="DOE Joint Genome Institute"/>
            <person name="Kuo A."/>
            <person name="Kohler A."/>
            <person name="Nagy L.G."/>
            <person name="Floudas D."/>
            <person name="Copeland A."/>
            <person name="Barry K.W."/>
            <person name="Cichocki N."/>
            <person name="Veneault-Fourrey C."/>
            <person name="LaButti K."/>
            <person name="Lindquist E.A."/>
            <person name="Lipzen A."/>
            <person name="Lundell T."/>
            <person name="Morin E."/>
            <person name="Murat C."/>
            <person name="Sun H."/>
            <person name="Tunlid A."/>
            <person name="Henrissat B."/>
            <person name="Grigoriev I.V."/>
            <person name="Hibbett D.S."/>
            <person name="Martin F."/>
            <person name="Nordberg H.P."/>
            <person name="Cantor M.N."/>
            <person name="Hua S.X."/>
        </authorList>
    </citation>
    <scope>NUCLEOTIDE SEQUENCE [LARGE SCALE GENOMIC DNA]</scope>
    <source>
        <strain evidence="2 3">LaAM-08-1</strain>
    </source>
</reference>
<sequence length="619" mass="71726">MASLISNYVPRILLDRFRKTSPFCHISRLPLDVYVDCIFLHLDIEDIISLRQVSKAFYLLTHEPIIWRRFLVRLDIPVPPLRPTFRYSFRTTDHEIEQLVIQAITVDDNFRREDPKVVSRRLLLSYNKVLDMYLLPGGKFLIASVKDRCNFRFYLVVYALDHPKGPRAIARVPTMMKAYNVHARFMKVFGNEDGLVLGYTRRRFRTGAPFWSCRADANDYSSRTDVDIDAPEDFFYQSVCLYISMEKIEELSDPDLDTESREYIDNITSAPPPFLELTTVESENEIEDLQVFEKKGMPFLAVIHAVNNEIIFIDLLQKTMLTICPLRWLKYQDYPHRIRAFRPYPGQTDMVVVRSINTPTEEVQVIESYNIPDTSGLQVVTHKAGYELKKTVASVHISDYDVPRPTGPDQPDLYYYYDPAPPVSIYLRLKKPDGLLHHAIYPTEKKIQATAKTPARYEYEYKHEAAHVTTHISDPDVAYVLPGATRAVVYTVDKDDRTDFPKMLRLRRYNHPFVRATRYQEALKPEPIPISRRKRKPILRKTLFRTFGPPDIVEEINNRGGVAAIAWDEGSGRICVAAEKEDEVRILDCSYVTIPDARFAEWKRKQAALDNTSEDALSK</sequence>
<keyword evidence="3" id="KW-1185">Reference proteome</keyword>
<dbReference type="InterPro" id="IPR036047">
    <property type="entry name" value="F-box-like_dom_sf"/>
</dbReference>
<evidence type="ECO:0000313" key="3">
    <source>
        <dbReference type="Proteomes" id="UP000054477"/>
    </source>
</evidence>
<dbReference type="HOGENOM" id="CLU_403894_0_0_1"/>
<dbReference type="CDD" id="cd09917">
    <property type="entry name" value="F-box_SF"/>
    <property type="match status" value="1"/>
</dbReference>
<dbReference type="AlphaFoldDB" id="A0A0C9WM82"/>
<evidence type="ECO:0000259" key="1">
    <source>
        <dbReference type="Pfam" id="PF12937"/>
    </source>
</evidence>
<proteinExistence type="predicted"/>
<reference evidence="3" key="2">
    <citation type="submission" date="2015-01" db="EMBL/GenBank/DDBJ databases">
        <title>Evolutionary Origins and Diversification of the Mycorrhizal Mutualists.</title>
        <authorList>
            <consortium name="DOE Joint Genome Institute"/>
            <consortium name="Mycorrhizal Genomics Consortium"/>
            <person name="Kohler A."/>
            <person name="Kuo A."/>
            <person name="Nagy L.G."/>
            <person name="Floudas D."/>
            <person name="Copeland A."/>
            <person name="Barry K.W."/>
            <person name="Cichocki N."/>
            <person name="Veneault-Fourrey C."/>
            <person name="LaButti K."/>
            <person name="Lindquist E.A."/>
            <person name="Lipzen A."/>
            <person name="Lundell T."/>
            <person name="Morin E."/>
            <person name="Murat C."/>
            <person name="Riley R."/>
            <person name="Ohm R."/>
            <person name="Sun H."/>
            <person name="Tunlid A."/>
            <person name="Henrissat B."/>
            <person name="Grigoriev I.V."/>
            <person name="Hibbett D.S."/>
            <person name="Martin F."/>
        </authorList>
    </citation>
    <scope>NUCLEOTIDE SEQUENCE [LARGE SCALE GENOMIC DNA]</scope>
    <source>
        <strain evidence="3">LaAM-08-1</strain>
    </source>
</reference>
<dbReference type="STRING" id="1095629.A0A0C9WM82"/>
<dbReference type="EMBL" id="KN838681">
    <property type="protein sequence ID" value="KIJ97909.1"/>
    <property type="molecule type" value="Genomic_DNA"/>
</dbReference>
<gene>
    <name evidence="2" type="ORF">K443DRAFT_104834</name>
</gene>
<accession>A0A0C9WM82</accession>